<dbReference type="CDD" id="cd13964">
    <property type="entry name" value="PT_UbiA_1"/>
    <property type="match status" value="1"/>
</dbReference>
<gene>
    <name evidence="5" type="ORF">FE374_17155</name>
</gene>
<keyword evidence="4" id="KW-0472">Membrane</keyword>
<dbReference type="PANTHER" id="PTHR42723">
    <property type="entry name" value="CHLOROPHYLL SYNTHASE"/>
    <property type="match status" value="1"/>
</dbReference>
<dbReference type="GO" id="GO:0016765">
    <property type="term" value="F:transferase activity, transferring alkyl or aryl (other than methyl) groups"/>
    <property type="evidence" value="ECO:0007669"/>
    <property type="project" value="InterPro"/>
</dbReference>
<evidence type="ECO:0000313" key="5">
    <source>
        <dbReference type="EMBL" id="QDC26812.1"/>
    </source>
</evidence>
<dbReference type="Gene3D" id="1.10.357.140">
    <property type="entry name" value="UbiA prenyltransferase"/>
    <property type="match status" value="1"/>
</dbReference>
<sequence length="264" mass="25919">MAGAAAAGWPARRGTAALAAGSVCLYWAGMALNDYADRDLDRIERPERPIPSGRVRPRHALALAAALTVAGLGLGASAGRRALAATLPLAGTVWAYDLVAKRTVLGPVVMGAARGLDVLVGATGHIRPAVLPALAVAGHTAAVTALSRGEVHGTRPLFAASALACTVATAALAGAGAVRGQGSAPRVTAVALAALYALSVGRAQAGAVLHPNGPVVRRATGAGIRGLIPLQAALAAGTGSLGSAAALLVAGPLTHVATRKISPT</sequence>
<dbReference type="EMBL" id="CP040915">
    <property type="protein sequence ID" value="QDC26812.1"/>
    <property type="molecule type" value="Genomic_DNA"/>
</dbReference>
<dbReference type="InterPro" id="IPR044878">
    <property type="entry name" value="UbiA_sf"/>
</dbReference>
<dbReference type="KEGG" id="gyu:FE374_17155"/>
<dbReference type="Pfam" id="PF01040">
    <property type="entry name" value="UbiA"/>
    <property type="match status" value="1"/>
</dbReference>
<comment type="subcellular location">
    <subcellularLocation>
        <location evidence="1">Membrane</location>
        <topology evidence="1">Multi-pass membrane protein</topology>
    </subcellularLocation>
</comment>
<dbReference type="Proteomes" id="UP000314616">
    <property type="component" value="Chromosome"/>
</dbReference>
<dbReference type="GO" id="GO:0016020">
    <property type="term" value="C:membrane"/>
    <property type="evidence" value="ECO:0007669"/>
    <property type="project" value="UniProtKB-SubCell"/>
</dbReference>
<evidence type="ECO:0000256" key="4">
    <source>
        <dbReference type="ARBA" id="ARBA00023136"/>
    </source>
</evidence>
<name>A0A5B8CBV7_9MICO</name>
<evidence type="ECO:0000256" key="3">
    <source>
        <dbReference type="ARBA" id="ARBA00022989"/>
    </source>
</evidence>
<dbReference type="InterPro" id="IPR000537">
    <property type="entry name" value="UbiA_prenyltransferase"/>
</dbReference>
<dbReference type="InterPro" id="IPR050475">
    <property type="entry name" value="Prenyltransferase_related"/>
</dbReference>
<evidence type="ECO:0000313" key="6">
    <source>
        <dbReference type="Proteomes" id="UP000314616"/>
    </source>
</evidence>
<accession>A0A5B8CBV7</accession>
<evidence type="ECO:0000256" key="2">
    <source>
        <dbReference type="ARBA" id="ARBA00022692"/>
    </source>
</evidence>
<protein>
    <submittedName>
        <fullName evidence="5">4-hydroxybenzoate polyprenyltransferase</fullName>
    </submittedName>
</protein>
<organism evidence="5 6">
    <name type="scientific">Georgenia yuyongxinii</name>
    <dbReference type="NCBI Taxonomy" id="2589797"/>
    <lineage>
        <taxon>Bacteria</taxon>
        <taxon>Bacillati</taxon>
        <taxon>Actinomycetota</taxon>
        <taxon>Actinomycetes</taxon>
        <taxon>Micrococcales</taxon>
        <taxon>Bogoriellaceae</taxon>
        <taxon>Georgenia</taxon>
    </lineage>
</organism>
<dbReference type="NCBIfam" id="NF045897">
    <property type="entry name" value="SCO3242_trans"/>
    <property type="match status" value="1"/>
</dbReference>
<dbReference type="AlphaFoldDB" id="A0A5B8CBV7"/>
<dbReference type="OrthoDB" id="2908954at2"/>
<dbReference type="PANTHER" id="PTHR42723:SF1">
    <property type="entry name" value="CHLOROPHYLL SYNTHASE, CHLOROPLASTIC"/>
    <property type="match status" value="1"/>
</dbReference>
<proteinExistence type="predicted"/>
<evidence type="ECO:0000256" key="1">
    <source>
        <dbReference type="ARBA" id="ARBA00004141"/>
    </source>
</evidence>
<keyword evidence="3" id="KW-1133">Transmembrane helix</keyword>
<keyword evidence="5" id="KW-0808">Transferase</keyword>
<reference evidence="5 6" key="1">
    <citation type="submission" date="2019-05" db="EMBL/GenBank/DDBJ databases">
        <title>Georgenia *** sp. nov., and Georgenia *** sp. nov., isolated from the intestinal contents of plateau pika (Ochotona curzoniae) in the Qinghai-Tibet plateau of China.</title>
        <authorList>
            <person name="Tian Z."/>
        </authorList>
    </citation>
    <scope>NUCLEOTIDE SEQUENCE [LARGE SCALE GENOMIC DNA]</scope>
    <source>
        <strain evidence="5 6">Z443</strain>
    </source>
</reference>
<keyword evidence="2" id="KW-0812">Transmembrane</keyword>